<organism evidence="3 4">
    <name type="scientific">Sphingomicrobium lutaoense</name>
    <dbReference type="NCBI Taxonomy" id="515949"/>
    <lineage>
        <taxon>Bacteria</taxon>
        <taxon>Pseudomonadati</taxon>
        <taxon>Pseudomonadota</taxon>
        <taxon>Alphaproteobacteria</taxon>
        <taxon>Sphingomonadales</taxon>
        <taxon>Sphingomonadaceae</taxon>
        <taxon>Sphingomicrobium</taxon>
    </lineage>
</organism>
<evidence type="ECO:0000313" key="3">
    <source>
        <dbReference type="EMBL" id="MBB3763387.1"/>
    </source>
</evidence>
<sequence length="175" mass="18902">MNDMQGRLDSMIDVAAALVMALAGGWSMLMLFPDLGLAATGGAALLVFAMTHAVMRLVGRPLVLGRVKPHPIAPLPFDEEAWAGDARDEAAPPPVIPAEDEPLVLDDILAEMAPSSRVVRLFAPEEVPTAGELKERIDRHLEGPEERIERPTPVELPDASERLAAAMGRARMERD</sequence>
<feature type="region of interest" description="Disordered" evidence="1">
    <location>
        <begin position="131"/>
        <end position="175"/>
    </location>
</feature>
<comment type="caution">
    <text evidence="3">The sequence shown here is derived from an EMBL/GenBank/DDBJ whole genome shotgun (WGS) entry which is preliminary data.</text>
</comment>
<dbReference type="AlphaFoldDB" id="A0A839Z025"/>
<keyword evidence="2" id="KW-0812">Transmembrane</keyword>
<keyword evidence="4" id="KW-1185">Reference proteome</keyword>
<evidence type="ECO:0000256" key="1">
    <source>
        <dbReference type="SAM" id="MobiDB-lite"/>
    </source>
</evidence>
<feature type="transmembrane region" description="Helical" evidence="2">
    <location>
        <begin position="38"/>
        <end position="58"/>
    </location>
</feature>
<evidence type="ECO:0000256" key="2">
    <source>
        <dbReference type="SAM" id="Phobius"/>
    </source>
</evidence>
<proteinExistence type="predicted"/>
<evidence type="ECO:0000313" key="4">
    <source>
        <dbReference type="Proteomes" id="UP000578569"/>
    </source>
</evidence>
<feature type="transmembrane region" description="Helical" evidence="2">
    <location>
        <begin position="12"/>
        <end position="32"/>
    </location>
</feature>
<keyword evidence="2" id="KW-0472">Membrane</keyword>
<reference evidence="3 4" key="1">
    <citation type="submission" date="2020-08" db="EMBL/GenBank/DDBJ databases">
        <title>Genomic Encyclopedia of Type Strains, Phase IV (KMG-IV): sequencing the most valuable type-strain genomes for metagenomic binning, comparative biology and taxonomic classification.</title>
        <authorList>
            <person name="Goeker M."/>
        </authorList>
    </citation>
    <scope>NUCLEOTIDE SEQUENCE [LARGE SCALE GENOMIC DNA]</scope>
    <source>
        <strain evidence="3 4">DSM 24194</strain>
    </source>
</reference>
<dbReference type="RefSeq" id="WP_183932739.1">
    <property type="nucleotide sequence ID" value="NZ_JACICF010000001.1"/>
</dbReference>
<accession>A0A839Z025</accession>
<gene>
    <name evidence="3" type="ORF">FHS50_000410</name>
</gene>
<name>A0A839Z025_9SPHN</name>
<feature type="compositionally biased region" description="Basic and acidic residues" evidence="1">
    <location>
        <begin position="132"/>
        <end position="152"/>
    </location>
</feature>
<dbReference type="EMBL" id="JACICF010000001">
    <property type="protein sequence ID" value="MBB3763387.1"/>
    <property type="molecule type" value="Genomic_DNA"/>
</dbReference>
<keyword evidence="2" id="KW-1133">Transmembrane helix</keyword>
<dbReference type="Proteomes" id="UP000578569">
    <property type="component" value="Unassembled WGS sequence"/>
</dbReference>
<protein>
    <submittedName>
        <fullName evidence="3">Uncharacterized protein</fullName>
    </submittedName>
</protein>